<accession>A0A225D5E4</accession>
<name>A0A225D5E4_9BACT</name>
<reference evidence="2" key="1">
    <citation type="submission" date="2017-06" db="EMBL/GenBank/DDBJ databases">
        <title>Genome analysis of Fimbriiglobus ruber SP5, the first member of the order Planctomycetales with confirmed chitinolytic capability.</title>
        <authorList>
            <person name="Ravin N.V."/>
            <person name="Rakitin A.L."/>
            <person name="Ivanova A.A."/>
            <person name="Beletsky A.V."/>
            <person name="Kulichevskaya I.S."/>
            <person name="Mardanov A.V."/>
            <person name="Dedysh S.N."/>
        </authorList>
    </citation>
    <scope>NUCLEOTIDE SEQUENCE [LARGE SCALE GENOMIC DNA]</scope>
    <source>
        <strain evidence="2">SP5</strain>
    </source>
</reference>
<sequence length="47" mass="5291">MGRYQAFKLEVPIAQAGLIDTSTGKLWMLQATGKNQWKWVSLIEGPK</sequence>
<proteinExistence type="predicted"/>
<organism evidence="1 2">
    <name type="scientific">Fimbriiglobus ruber</name>
    <dbReference type="NCBI Taxonomy" id="1908690"/>
    <lineage>
        <taxon>Bacteria</taxon>
        <taxon>Pseudomonadati</taxon>
        <taxon>Planctomycetota</taxon>
        <taxon>Planctomycetia</taxon>
        <taxon>Gemmatales</taxon>
        <taxon>Gemmataceae</taxon>
        <taxon>Fimbriiglobus</taxon>
    </lineage>
</organism>
<protein>
    <submittedName>
        <fullName evidence="1">Uncharacterized protein</fullName>
    </submittedName>
</protein>
<dbReference type="AlphaFoldDB" id="A0A225D5E4"/>
<evidence type="ECO:0000313" key="2">
    <source>
        <dbReference type="Proteomes" id="UP000214646"/>
    </source>
</evidence>
<dbReference type="Proteomes" id="UP000214646">
    <property type="component" value="Unassembled WGS sequence"/>
</dbReference>
<gene>
    <name evidence="1" type="ORF">FRUB_09363</name>
</gene>
<evidence type="ECO:0000313" key="1">
    <source>
        <dbReference type="EMBL" id="OWK36800.1"/>
    </source>
</evidence>
<dbReference type="EMBL" id="NIDE01000017">
    <property type="protein sequence ID" value="OWK36800.1"/>
    <property type="molecule type" value="Genomic_DNA"/>
</dbReference>
<comment type="caution">
    <text evidence="1">The sequence shown here is derived from an EMBL/GenBank/DDBJ whole genome shotgun (WGS) entry which is preliminary data.</text>
</comment>
<keyword evidence="2" id="KW-1185">Reference proteome</keyword>